<dbReference type="InterPro" id="IPR047794">
    <property type="entry name" value="C45_proenzyme-like"/>
</dbReference>
<organism evidence="2 3">
    <name type="scientific">Alicyclobacillus cycloheptanicus</name>
    <dbReference type="NCBI Taxonomy" id="1457"/>
    <lineage>
        <taxon>Bacteria</taxon>
        <taxon>Bacillati</taxon>
        <taxon>Bacillota</taxon>
        <taxon>Bacilli</taxon>
        <taxon>Bacillales</taxon>
        <taxon>Alicyclobacillaceae</taxon>
        <taxon>Alicyclobacillus</taxon>
    </lineage>
</organism>
<evidence type="ECO:0000259" key="1">
    <source>
        <dbReference type="Pfam" id="PF03417"/>
    </source>
</evidence>
<proteinExistence type="predicted"/>
<accession>A0ABT9XGD2</accession>
<comment type="caution">
    <text evidence="2">The sequence shown here is derived from an EMBL/GenBank/DDBJ whole genome shotgun (WGS) entry which is preliminary data.</text>
</comment>
<gene>
    <name evidence="2" type="ORF">J2S03_001179</name>
</gene>
<dbReference type="Proteomes" id="UP001232973">
    <property type="component" value="Unassembled WGS sequence"/>
</dbReference>
<feature type="domain" description="Peptidase C45 hydrolase" evidence="1">
    <location>
        <begin position="107"/>
        <end position="300"/>
    </location>
</feature>
<sequence length="353" mass="38528">MGVTYGKQMREMISKNLEDYLRRFRDVVGLTNAEVLSIGEAFRSLTYGYNAGIGEMLDGIGEGAGHPAAHIFALNARTEILYGARTRGEEGCTSIAALPEVTETRHMLLGQNWDWHPEQCDVTLLLATKDESGFTVLTLTEAGMVAKSGMNSAGLGICANLLVCSADGGLDGVPYHVLLRGVLESRSMADAIRAAVDPPRCSSGNFLIADGESEAVDIEACPNDFGYLLPDAGVLIHSNHFLSSLPVKDLKKAHSALTILRPSRARRLLNPHIASRTVSIQAIQDVFRDHYSYPNGICRHVDERDPENERVCSAFSTVMDLTDRKFLIAQGPPCEHEYESISLQDLFMANSQT</sequence>
<keyword evidence="3" id="KW-1185">Reference proteome</keyword>
<dbReference type="RefSeq" id="WP_274456004.1">
    <property type="nucleotide sequence ID" value="NZ_CP067097.1"/>
</dbReference>
<dbReference type="InterPro" id="IPR005079">
    <property type="entry name" value="Peptidase_C45_hydrolase"/>
</dbReference>
<dbReference type="Pfam" id="PF03417">
    <property type="entry name" value="AAT"/>
    <property type="match status" value="1"/>
</dbReference>
<protein>
    <submittedName>
        <fullName evidence="2">Isopenicillin-N N-acyltransferase-like protein</fullName>
    </submittedName>
</protein>
<dbReference type="PANTHER" id="PTHR34180">
    <property type="entry name" value="PEPTIDASE C45"/>
    <property type="match status" value="1"/>
</dbReference>
<dbReference type="EMBL" id="JAUSTP010000006">
    <property type="protein sequence ID" value="MDQ0189359.1"/>
    <property type="molecule type" value="Genomic_DNA"/>
</dbReference>
<dbReference type="Gene3D" id="3.60.60.10">
    <property type="entry name" value="Penicillin V Acylase, Chain A"/>
    <property type="match status" value="1"/>
</dbReference>
<dbReference type="NCBIfam" id="NF040521">
    <property type="entry name" value="C45_proenzyme"/>
    <property type="match status" value="1"/>
</dbReference>
<name>A0ABT9XGD2_9BACL</name>
<dbReference type="InterPro" id="IPR047801">
    <property type="entry name" value="Peptidase_C45"/>
</dbReference>
<evidence type="ECO:0000313" key="2">
    <source>
        <dbReference type="EMBL" id="MDQ0189359.1"/>
    </source>
</evidence>
<reference evidence="2 3" key="1">
    <citation type="submission" date="2023-07" db="EMBL/GenBank/DDBJ databases">
        <title>Genomic Encyclopedia of Type Strains, Phase IV (KMG-IV): sequencing the most valuable type-strain genomes for metagenomic binning, comparative biology and taxonomic classification.</title>
        <authorList>
            <person name="Goeker M."/>
        </authorList>
    </citation>
    <scope>NUCLEOTIDE SEQUENCE [LARGE SCALE GENOMIC DNA]</scope>
    <source>
        <strain evidence="2 3">DSM 4006</strain>
    </source>
</reference>
<dbReference type="Gene3D" id="1.10.10.2120">
    <property type="match status" value="1"/>
</dbReference>
<dbReference type="PANTHER" id="PTHR34180:SF1">
    <property type="entry name" value="BETA-ALANYL-DOPAMINE_CARCININE HYDROLASE"/>
    <property type="match status" value="1"/>
</dbReference>
<evidence type="ECO:0000313" key="3">
    <source>
        <dbReference type="Proteomes" id="UP001232973"/>
    </source>
</evidence>